<sequence>MFRTLFCLRDQHDYGLVLLAVVICLTSSFAAIHLLHWSQRAEASQRIKWLSLAGVATGFGIWATHFIAMLAYNPGIPLGFNISLTLISLIIAIAITGSGLALAVYQPFRHAAWAGGAIAGSGIGAMHFIGMAAIEVPAQILWAVDLVAASVVLGAGLAAAAVAVAARGNTRLHIAGATGLLVLAIASLHFTAMGAVTIQPDPTRITSGVQLSPTHMSTLIAVSAFSVLLGSLLAALFGQKLDKVRARNENRYRLMVESVKDYAICMLDVDGNVTDWNRAAQDIKGYKAEEILGRNFSIFYTPQEQKDGEPRHILDLALHSGSYHEPEGQRVRKDGTTLWVDLVITPMFDEDGRHIGFSKVTRDITSRKRDEARITYMARHDALTGLPNRTHFLDLLDKDLAVANARGEQVAVIGIDLDGFKEINDQNGNATGDEVLRILGTRLKSIVYGQEAIARVGGDEFVAVMRHDDARDLEAFLERVSVALNEPMLIDNFEVKPGASLGVAIFPQDGDSRDVLLNNADLAMYRAKSGLAEKICYYESSMDEAARVRRNTARDLWTAVENDELRLLYQVQRSLGDNSIVGYEALVRWQHPTRGLVPPVEFISIAEECGAIIEIGKWVLAQACEDAAKWNGDIKIAVNLSPAQLTDPDLVAFVRQALYRTGLSPRRLELEITESMVIADRTRALHILRQLKALGVTIAIDDFGTGYSSLDTLNAFRFDKIKIDRSFLKDSETNPQARTIIRAIVALGRSLEIKVLAEGVETKNQLDLLKLEGCEEAQGYLFGRPEAVEAAEARLLAQG</sequence>
<dbReference type="Pfam" id="PF00990">
    <property type="entry name" value="GGDEF"/>
    <property type="match status" value="1"/>
</dbReference>
<dbReference type="GO" id="GO:0006355">
    <property type="term" value="P:regulation of DNA-templated transcription"/>
    <property type="evidence" value="ECO:0007669"/>
    <property type="project" value="InterPro"/>
</dbReference>
<feature type="domain" description="PAS" evidence="2">
    <location>
        <begin position="248"/>
        <end position="321"/>
    </location>
</feature>
<dbReference type="NCBIfam" id="TIGR00254">
    <property type="entry name" value="GGDEF"/>
    <property type="match status" value="1"/>
</dbReference>
<dbReference type="SMART" id="SM00052">
    <property type="entry name" value="EAL"/>
    <property type="match status" value="1"/>
</dbReference>
<dbReference type="CDD" id="cd01949">
    <property type="entry name" value="GGDEF"/>
    <property type="match status" value="1"/>
</dbReference>
<feature type="domain" description="GGDEF" evidence="5">
    <location>
        <begin position="408"/>
        <end position="540"/>
    </location>
</feature>
<feature type="domain" description="EAL" evidence="4">
    <location>
        <begin position="549"/>
        <end position="799"/>
    </location>
</feature>
<feature type="transmembrane region" description="Helical" evidence="1">
    <location>
        <begin position="78"/>
        <end position="105"/>
    </location>
</feature>
<dbReference type="SMART" id="SM00091">
    <property type="entry name" value="PAS"/>
    <property type="match status" value="1"/>
</dbReference>
<dbReference type="PROSITE" id="PS50924">
    <property type="entry name" value="MHYT"/>
    <property type="match status" value="1"/>
</dbReference>
<dbReference type="Gene3D" id="3.20.20.450">
    <property type="entry name" value="EAL domain"/>
    <property type="match status" value="1"/>
</dbReference>
<dbReference type="InterPro" id="IPR035919">
    <property type="entry name" value="EAL_sf"/>
</dbReference>
<dbReference type="Pfam" id="PF03707">
    <property type="entry name" value="MHYT"/>
    <property type="match status" value="2"/>
</dbReference>
<feature type="transmembrane region" description="Helical" evidence="1">
    <location>
        <begin position="112"/>
        <end position="134"/>
    </location>
</feature>
<accession>F4QHR6</accession>
<dbReference type="PROSITE" id="PS50883">
    <property type="entry name" value="EAL"/>
    <property type="match status" value="1"/>
</dbReference>
<dbReference type="Gene3D" id="3.30.70.270">
    <property type="match status" value="1"/>
</dbReference>
<feature type="transmembrane region" description="Helical" evidence="1">
    <location>
        <begin position="178"/>
        <end position="198"/>
    </location>
</feature>
<dbReference type="PROSITE" id="PS50112">
    <property type="entry name" value="PAS"/>
    <property type="match status" value="1"/>
</dbReference>
<dbReference type="NCBIfam" id="TIGR00229">
    <property type="entry name" value="sensory_box"/>
    <property type="match status" value="1"/>
</dbReference>
<dbReference type="HOGENOM" id="CLU_000445_70_49_5"/>
<dbReference type="Pfam" id="PF00989">
    <property type="entry name" value="PAS"/>
    <property type="match status" value="1"/>
</dbReference>
<dbReference type="InterPro" id="IPR000160">
    <property type="entry name" value="GGDEF_dom"/>
</dbReference>
<protein>
    <submittedName>
        <fullName evidence="7">MorA</fullName>
    </submittedName>
</protein>
<dbReference type="InterPro" id="IPR043128">
    <property type="entry name" value="Rev_trsase/Diguanyl_cyclase"/>
</dbReference>
<dbReference type="CDD" id="cd00130">
    <property type="entry name" value="PAS"/>
    <property type="match status" value="1"/>
</dbReference>
<dbReference type="InterPro" id="IPR029787">
    <property type="entry name" value="Nucleotide_cyclase"/>
</dbReference>
<evidence type="ECO:0000259" key="3">
    <source>
        <dbReference type="PROSITE" id="PS50113"/>
    </source>
</evidence>
<proteinExistence type="predicted"/>
<gene>
    <name evidence="7" type="ORF">ABI_12410</name>
</gene>
<evidence type="ECO:0000256" key="1">
    <source>
        <dbReference type="PROSITE-ProRule" id="PRU00244"/>
    </source>
</evidence>
<evidence type="ECO:0000313" key="7">
    <source>
        <dbReference type="EMBL" id="EGF92803.1"/>
    </source>
</evidence>
<dbReference type="SUPFAM" id="SSF55785">
    <property type="entry name" value="PYP-like sensor domain (PAS domain)"/>
    <property type="match status" value="1"/>
</dbReference>
<evidence type="ECO:0000259" key="4">
    <source>
        <dbReference type="PROSITE" id="PS50883"/>
    </source>
</evidence>
<dbReference type="CDD" id="cd01948">
    <property type="entry name" value="EAL"/>
    <property type="match status" value="1"/>
</dbReference>
<keyword evidence="1" id="KW-1133">Transmembrane helix</keyword>
<dbReference type="InterPro" id="IPR052155">
    <property type="entry name" value="Biofilm_reg_signaling"/>
</dbReference>
<dbReference type="PROSITE" id="PS50887">
    <property type="entry name" value="GGDEF"/>
    <property type="match status" value="1"/>
</dbReference>
<evidence type="ECO:0000259" key="6">
    <source>
        <dbReference type="PROSITE" id="PS50924"/>
    </source>
</evidence>
<dbReference type="InterPro" id="IPR000014">
    <property type="entry name" value="PAS"/>
</dbReference>
<dbReference type="SUPFAM" id="SSF55073">
    <property type="entry name" value="Nucleotide cyclase"/>
    <property type="match status" value="1"/>
</dbReference>
<feature type="transmembrane region" description="Helical" evidence="1">
    <location>
        <begin position="140"/>
        <end position="166"/>
    </location>
</feature>
<evidence type="ECO:0000259" key="5">
    <source>
        <dbReference type="PROSITE" id="PS50887"/>
    </source>
</evidence>
<dbReference type="STRING" id="715226.ABI_12410"/>
<dbReference type="InterPro" id="IPR001610">
    <property type="entry name" value="PAC"/>
</dbReference>
<dbReference type="PROSITE" id="PS50113">
    <property type="entry name" value="PAC"/>
    <property type="match status" value="1"/>
</dbReference>
<dbReference type="InterPro" id="IPR001633">
    <property type="entry name" value="EAL_dom"/>
</dbReference>
<dbReference type="AlphaFoldDB" id="F4QHR6"/>
<organism evidence="7 8">
    <name type="scientific">Asticcacaulis biprosthecium C19</name>
    <dbReference type="NCBI Taxonomy" id="715226"/>
    <lineage>
        <taxon>Bacteria</taxon>
        <taxon>Pseudomonadati</taxon>
        <taxon>Pseudomonadota</taxon>
        <taxon>Alphaproteobacteria</taxon>
        <taxon>Caulobacterales</taxon>
        <taxon>Caulobacteraceae</taxon>
        <taxon>Asticcacaulis</taxon>
    </lineage>
</organism>
<feature type="transmembrane region" description="Helical" evidence="1">
    <location>
        <begin position="14"/>
        <end position="37"/>
    </location>
</feature>
<evidence type="ECO:0000259" key="2">
    <source>
        <dbReference type="PROSITE" id="PS50112"/>
    </source>
</evidence>
<dbReference type="InterPro" id="IPR005330">
    <property type="entry name" value="MHYT_dom"/>
</dbReference>
<keyword evidence="1" id="KW-0812">Transmembrane</keyword>
<dbReference type="InterPro" id="IPR035965">
    <property type="entry name" value="PAS-like_dom_sf"/>
</dbReference>
<dbReference type="Proteomes" id="UP000006512">
    <property type="component" value="Unassembled WGS sequence"/>
</dbReference>
<dbReference type="Gene3D" id="3.30.450.20">
    <property type="entry name" value="PAS domain"/>
    <property type="match status" value="1"/>
</dbReference>
<dbReference type="InterPro" id="IPR000700">
    <property type="entry name" value="PAS-assoc_C"/>
</dbReference>
<dbReference type="EMBL" id="GL883077">
    <property type="protein sequence ID" value="EGF92803.1"/>
    <property type="molecule type" value="Genomic_DNA"/>
</dbReference>
<dbReference type="SMART" id="SM00267">
    <property type="entry name" value="GGDEF"/>
    <property type="match status" value="1"/>
</dbReference>
<dbReference type="InterPro" id="IPR013767">
    <property type="entry name" value="PAS_fold"/>
</dbReference>
<dbReference type="PANTHER" id="PTHR44757">
    <property type="entry name" value="DIGUANYLATE CYCLASE DGCP"/>
    <property type="match status" value="1"/>
</dbReference>
<dbReference type="RefSeq" id="WP_006271985.1">
    <property type="nucleotide sequence ID" value="NZ_GL883077.1"/>
</dbReference>
<feature type="transmembrane region" description="Helical" evidence="1">
    <location>
        <begin position="49"/>
        <end position="72"/>
    </location>
</feature>
<reference evidence="8" key="1">
    <citation type="submission" date="2011-03" db="EMBL/GenBank/DDBJ databases">
        <title>Draft genome sequence of Brevundimonas diminuta.</title>
        <authorList>
            <person name="Brown P.J.B."/>
            <person name="Buechlein A."/>
            <person name="Hemmerich C."/>
            <person name="Brun Y.V."/>
        </authorList>
    </citation>
    <scope>NUCLEOTIDE SEQUENCE [LARGE SCALE GENOMIC DNA]</scope>
    <source>
        <strain evidence="8">C19</strain>
    </source>
</reference>
<dbReference type="OrthoDB" id="7167813at2"/>
<dbReference type="Pfam" id="PF00563">
    <property type="entry name" value="EAL"/>
    <property type="match status" value="1"/>
</dbReference>
<keyword evidence="8" id="KW-1185">Reference proteome</keyword>
<dbReference type="SUPFAM" id="SSF141868">
    <property type="entry name" value="EAL domain-like"/>
    <property type="match status" value="1"/>
</dbReference>
<keyword evidence="1" id="KW-0472">Membrane</keyword>
<dbReference type="SMART" id="SM00086">
    <property type="entry name" value="PAC"/>
    <property type="match status" value="1"/>
</dbReference>
<dbReference type="GO" id="GO:0016020">
    <property type="term" value="C:membrane"/>
    <property type="evidence" value="ECO:0007669"/>
    <property type="project" value="UniProtKB-UniRule"/>
</dbReference>
<feature type="domain" description="PAC" evidence="3">
    <location>
        <begin position="324"/>
        <end position="376"/>
    </location>
</feature>
<name>F4QHR6_9CAUL</name>
<evidence type="ECO:0000313" key="8">
    <source>
        <dbReference type="Proteomes" id="UP000006512"/>
    </source>
</evidence>
<feature type="transmembrane region" description="Helical" evidence="1">
    <location>
        <begin position="218"/>
        <end position="237"/>
    </location>
</feature>
<dbReference type="PANTHER" id="PTHR44757:SF4">
    <property type="entry name" value="DIGUANYLATE CYCLASE DGCE-RELATED"/>
    <property type="match status" value="1"/>
</dbReference>
<dbReference type="eggNOG" id="COG5001">
    <property type="taxonomic scope" value="Bacteria"/>
</dbReference>
<feature type="domain" description="MHYT" evidence="6">
    <location>
        <begin position="12"/>
        <end position="199"/>
    </location>
</feature>